<evidence type="ECO:0000313" key="1">
    <source>
        <dbReference type="EMBL" id="SHF74803.1"/>
    </source>
</evidence>
<protein>
    <recommendedName>
        <fullName evidence="3">Restriction endonuclease</fullName>
    </recommendedName>
</protein>
<organism evidence="1 2">
    <name type="scientific">Prevotella scopos JCM 17725</name>
    <dbReference type="NCBI Taxonomy" id="1236518"/>
    <lineage>
        <taxon>Bacteria</taxon>
        <taxon>Pseudomonadati</taxon>
        <taxon>Bacteroidota</taxon>
        <taxon>Bacteroidia</taxon>
        <taxon>Bacteroidales</taxon>
        <taxon>Prevotellaceae</taxon>
        <taxon>Prevotella</taxon>
    </lineage>
</organism>
<comment type="caution">
    <text evidence="1">The sequence shown here is derived from an EMBL/GenBank/DDBJ whole genome shotgun (WGS) entry which is preliminary data.</text>
</comment>
<dbReference type="Proteomes" id="UP000184105">
    <property type="component" value="Unassembled WGS sequence"/>
</dbReference>
<reference evidence="1 2" key="1">
    <citation type="submission" date="2016-11" db="EMBL/GenBank/DDBJ databases">
        <authorList>
            <person name="Varghese N."/>
            <person name="Submissions S."/>
        </authorList>
    </citation>
    <scope>NUCLEOTIDE SEQUENCE [LARGE SCALE GENOMIC DNA]</scope>
    <source>
        <strain evidence="1 2">DSM 22613</strain>
    </source>
</reference>
<evidence type="ECO:0008006" key="3">
    <source>
        <dbReference type="Google" id="ProtNLM"/>
    </source>
</evidence>
<keyword evidence="2" id="KW-1185">Reference proteome</keyword>
<sequence length="206" mass="22943">MKASLKQIRPSNWKEHPLSSNWMIIDWDGDYFKKHAELKPEKAGGCCVYTLENQPDGINISLYSVSIHSDAPMGITSLGLRKNAWRPEQSIGQCDALLFPTSDNNGDAFLLVETKYSENASSWQNYKESALKQITDTISQLSKRGCPIDNRNIFGLISCPLLNPMGATAFSTEELESICMEYGVQIEMGNSATFKDSQTISFIGEE</sequence>
<dbReference type="RefSeq" id="WP_065367953.1">
    <property type="nucleotide sequence ID" value="NZ_BAKP01000038.1"/>
</dbReference>
<accession>A0AAX2F358</accession>
<proteinExistence type="predicted"/>
<name>A0AAX2F358_9BACT</name>
<dbReference type="AlphaFoldDB" id="A0AAX2F358"/>
<dbReference type="EMBL" id="FQWA01000008">
    <property type="protein sequence ID" value="SHF74803.1"/>
    <property type="molecule type" value="Genomic_DNA"/>
</dbReference>
<gene>
    <name evidence="1" type="ORF">SAMN05444364_1085</name>
</gene>
<evidence type="ECO:0000313" key="2">
    <source>
        <dbReference type="Proteomes" id="UP000184105"/>
    </source>
</evidence>